<evidence type="ECO:0000313" key="5">
    <source>
        <dbReference type="EMBL" id="NDP46815.1"/>
    </source>
</evidence>
<reference evidence="5 6" key="1">
    <citation type="submission" date="2019-09" db="EMBL/GenBank/DDBJ databases">
        <title>H2 Metabolism Revealed by Metagenomic Analysis in Subglacial Sediment of East Antarctica.</title>
        <authorList>
            <person name="Yang Z."/>
            <person name="Zhang Y."/>
            <person name="Lv Y."/>
            <person name="Yan W."/>
            <person name="Xiao X."/>
            <person name="Sun B."/>
            <person name="Ma H."/>
        </authorList>
    </citation>
    <scope>NUCLEOTIDE SEQUENCE [LARGE SCALE GENOMIC DNA]</scope>
    <source>
        <strain evidence="5">Bin2_2</strain>
    </source>
</reference>
<organism evidence="5 6">
    <name type="scientific">Sulfuriferula multivorans</name>
    <dbReference type="NCBI Taxonomy" id="1559896"/>
    <lineage>
        <taxon>Bacteria</taxon>
        <taxon>Pseudomonadati</taxon>
        <taxon>Pseudomonadota</taxon>
        <taxon>Betaproteobacteria</taxon>
        <taxon>Nitrosomonadales</taxon>
        <taxon>Sulfuricellaceae</taxon>
        <taxon>Sulfuriferula</taxon>
    </lineage>
</organism>
<dbReference type="Proteomes" id="UP000483432">
    <property type="component" value="Unassembled WGS sequence"/>
</dbReference>
<dbReference type="InterPro" id="IPR003778">
    <property type="entry name" value="CT_A_B"/>
</dbReference>
<name>A0A7C9K7K9_9PROT</name>
<dbReference type="GO" id="GO:0016787">
    <property type="term" value="F:hydrolase activity"/>
    <property type="evidence" value="ECO:0007669"/>
    <property type="project" value="UniProtKB-KW"/>
</dbReference>
<dbReference type="GO" id="GO:0005524">
    <property type="term" value="F:ATP binding"/>
    <property type="evidence" value="ECO:0007669"/>
    <property type="project" value="UniProtKB-KW"/>
</dbReference>
<evidence type="ECO:0000259" key="4">
    <source>
        <dbReference type="SMART" id="SM00797"/>
    </source>
</evidence>
<keyword evidence="2" id="KW-0378">Hydrolase</keyword>
<dbReference type="InterPro" id="IPR052708">
    <property type="entry name" value="PxpC"/>
</dbReference>
<dbReference type="Gene3D" id="2.40.100.10">
    <property type="entry name" value="Cyclophilin-like"/>
    <property type="match status" value="1"/>
</dbReference>
<dbReference type="GO" id="GO:0016740">
    <property type="term" value="F:transferase activity"/>
    <property type="evidence" value="ECO:0007669"/>
    <property type="project" value="UniProtKB-KW"/>
</dbReference>
<keyword evidence="3" id="KW-0067">ATP-binding</keyword>
<keyword evidence="1" id="KW-0547">Nucleotide-binding</keyword>
<dbReference type="NCBIfam" id="TIGR00724">
    <property type="entry name" value="urea_amlyse_rel"/>
    <property type="match status" value="1"/>
</dbReference>
<dbReference type="PANTHER" id="PTHR43309:SF3">
    <property type="entry name" value="5-OXOPROLINASE SUBUNIT C"/>
    <property type="match status" value="1"/>
</dbReference>
<dbReference type="AlphaFoldDB" id="A0A7C9K7K9"/>
<dbReference type="SMART" id="SM00797">
    <property type="entry name" value="AHS2"/>
    <property type="match status" value="1"/>
</dbReference>
<gene>
    <name evidence="5" type="ORF">GZ085_00210</name>
</gene>
<evidence type="ECO:0000256" key="2">
    <source>
        <dbReference type="ARBA" id="ARBA00022801"/>
    </source>
</evidence>
<dbReference type="InterPro" id="IPR029000">
    <property type="entry name" value="Cyclophilin-like_dom_sf"/>
</dbReference>
<protein>
    <submittedName>
        <fullName evidence="5">Biotin-dependent carboxyltransferase family protein</fullName>
    </submittedName>
</protein>
<dbReference type="SUPFAM" id="SSF50891">
    <property type="entry name" value="Cyclophilin-like"/>
    <property type="match status" value="1"/>
</dbReference>
<dbReference type="Pfam" id="PF02626">
    <property type="entry name" value="CT_A_B"/>
    <property type="match status" value="1"/>
</dbReference>
<evidence type="ECO:0000313" key="6">
    <source>
        <dbReference type="Proteomes" id="UP000483432"/>
    </source>
</evidence>
<dbReference type="PANTHER" id="PTHR43309">
    <property type="entry name" value="5-OXOPROLINASE SUBUNIT C"/>
    <property type="match status" value="1"/>
</dbReference>
<evidence type="ECO:0000256" key="1">
    <source>
        <dbReference type="ARBA" id="ARBA00022741"/>
    </source>
</evidence>
<comment type="caution">
    <text evidence="5">The sequence shown here is derived from an EMBL/GenBank/DDBJ whole genome shotgun (WGS) entry which is preliminary data.</text>
</comment>
<proteinExistence type="predicted"/>
<feature type="domain" description="Carboxyltransferase" evidence="4">
    <location>
        <begin position="23"/>
        <end position="312"/>
    </location>
</feature>
<dbReference type="EMBL" id="JAAFGW010000002">
    <property type="protein sequence ID" value="NDP46815.1"/>
    <property type="molecule type" value="Genomic_DNA"/>
</dbReference>
<accession>A0A7C9K7K9</accession>
<evidence type="ECO:0000256" key="3">
    <source>
        <dbReference type="ARBA" id="ARBA00022840"/>
    </source>
</evidence>
<keyword evidence="5" id="KW-0808">Transferase</keyword>
<sequence>MMEVQSSGALNTIQDLGRYGYRKIGVSVAGTMDKLALAAGNLLLGNHPNSACIEITIFPFRVRFLTDTGIVVTGADCAAELDGASVLPWWATPVRSGQLLVLSAPTRGCRAYLTVRGGINVPVVLNSRSTDLKAKFGGHDGRSLRKGDRLAVLNASVPRGEWEAGYGVEPPHLALPFNPGSADGAVAVRVIPAAEYEKFPKYGQAQFWDSLWLITPNSNRQGYRLSGTALPTKGQSELLSHGIVPGTIQVPPSGQPIIQMSDANTSGGYPKMGTVIEADMWRLAQARLGENLKFVPVTVQDAIAALVAERAWLQKIETDLASLQGASADAGIK</sequence>